<dbReference type="RefSeq" id="XP_046042288.1">
    <property type="nucleotide sequence ID" value="XM_046197440.1"/>
</dbReference>
<feature type="domain" description="Zn(2)-C6 fungal-type" evidence="3">
    <location>
        <begin position="14"/>
        <end position="43"/>
    </location>
</feature>
<dbReference type="GeneID" id="70227394"/>
<dbReference type="InterPro" id="IPR021858">
    <property type="entry name" value="Fun_TF"/>
</dbReference>
<dbReference type="PROSITE" id="PS50048">
    <property type="entry name" value="ZN2_CY6_FUNGAL_2"/>
    <property type="match status" value="1"/>
</dbReference>
<evidence type="ECO:0000259" key="3">
    <source>
        <dbReference type="PROSITE" id="PS50048"/>
    </source>
</evidence>
<dbReference type="EMBL" id="JAGMUX010000027">
    <property type="protein sequence ID" value="KAH7222665.1"/>
    <property type="molecule type" value="Genomic_DNA"/>
</dbReference>
<evidence type="ECO:0000256" key="1">
    <source>
        <dbReference type="ARBA" id="ARBA00004123"/>
    </source>
</evidence>
<gene>
    <name evidence="4" type="ORF">BKA55DRAFT_656027</name>
</gene>
<dbReference type="GO" id="GO:0000976">
    <property type="term" value="F:transcription cis-regulatory region binding"/>
    <property type="evidence" value="ECO:0007669"/>
    <property type="project" value="TreeGrafter"/>
</dbReference>
<organism evidence="4 5">
    <name type="scientific">Fusarium redolens</name>
    <dbReference type="NCBI Taxonomy" id="48865"/>
    <lineage>
        <taxon>Eukaryota</taxon>
        <taxon>Fungi</taxon>
        <taxon>Dikarya</taxon>
        <taxon>Ascomycota</taxon>
        <taxon>Pezizomycotina</taxon>
        <taxon>Sordariomycetes</taxon>
        <taxon>Hypocreomycetidae</taxon>
        <taxon>Hypocreales</taxon>
        <taxon>Nectriaceae</taxon>
        <taxon>Fusarium</taxon>
        <taxon>Fusarium redolens species complex</taxon>
    </lineage>
</organism>
<dbReference type="CDD" id="cd00067">
    <property type="entry name" value="GAL4"/>
    <property type="match status" value="1"/>
</dbReference>
<dbReference type="CDD" id="cd12148">
    <property type="entry name" value="fungal_TF_MHR"/>
    <property type="match status" value="1"/>
</dbReference>
<name>A0A9P9JU56_FUSRE</name>
<dbReference type="Pfam" id="PF00172">
    <property type="entry name" value="Zn_clus"/>
    <property type="match status" value="1"/>
</dbReference>
<keyword evidence="5" id="KW-1185">Reference proteome</keyword>
<evidence type="ECO:0000313" key="4">
    <source>
        <dbReference type="EMBL" id="KAH7222665.1"/>
    </source>
</evidence>
<dbReference type="AlphaFoldDB" id="A0A9P9JU56"/>
<dbReference type="OrthoDB" id="3477330at2759"/>
<dbReference type="PANTHER" id="PTHR37534">
    <property type="entry name" value="TRANSCRIPTIONAL ACTIVATOR PROTEIN UGA3"/>
    <property type="match status" value="1"/>
</dbReference>
<dbReference type="InterPro" id="IPR001138">
    <property type="entry name" value="Zn2Cys6_DnaBD"/>
</dbReference>
<dbReference type="Proteomes" id="UP000720189">
    <property type="component" value="Unassembled WGS sequence"/>
</dbReference>
<dbReference type="Pfam" id="PF11951">
    <property type="entry name" value="Fungal_trans_2"/>
    <property type="match status" value="1"/>
</dbReference>
<comment type="subcellular location">
    <subcellularLocation>
        <location evidence="1">Nucleus</location>
    </subcellularLocation>
</comment>
<dbReference type="PROSITE" id="PS00463">
    <property type="entry name" value="ZN2_CY6_FUNGAL_1"/>
    <property type="match status" value="1"/>
</dbReference>
<dbReference type="GO" id="GO:0008270">
    <property type="term" value="F:zinc ion binding"/>
    <property type="evidence" value="ECO:0007669"/>
    <property type="project" value="InterPro"/>
</dbReference>
<protein>
    <submittedName>
        <fullName evidence="4">Fungal-specific transcription factor domain-containing protein</fullName>
    </submittedName>
</protein>
<reference evidence="4" key="1">
    <citation type="journal article" date="2021" name="Nat. Commun.">
        <title>Genetic determinants of endophytism in the Arabidopsis root mycobiome.</title>
        <authorList>
            <person name="Mesny F."/>
            <person name="Miyauchi S."/>
            <person name="Thiergart T."/>
            <person name="Pickel B."/>
            <person name="Atanasova L."/>
            <person name="Karlsson M."/>
            <person name="Huettel B."/>
            <person name="Barry K.W."/>
            <person name="Haridas S."/>
            <person name="Chen C."/>
            <person name="Bauer D."/>
            <person name="Andreopoulos W."/>
            <person name="Pangilinan J."/>
            <person name="LaButti K."/>
            <person name="Riley R."/>
            <person name="Lipzen A."/>
            <person name="Clum A."/>
            <person name="Drula E."/>
            <person name="Henrissat B."/>
            <person name="Kohler A."/>
            <person name="Grigoriev I.V."/>
            <person name="Martin F.M."/>
            <person name="Hacquard S."/>
        </authorList>
    </citation>
    <scope>NUCLEOTIDE SEQUENCE</scope>
    <source>
        <strain evidence="4">MPI-CAGE-AT-0023</strain>
    </source>
</reference>
<comment type="caution">
    <text evidence="4">The sequence shown here is derived from an EMBL/GenBank/DDBJ whole genome shotgun (WGS) entry which is preliminary data.</text>
</comment>
<accession>A0A9P9JU56</accession>
<evidence type="ECO:0000313" key="5">
    <source>
        <dbReference type="Proteomes" id="UP000720189"/>
    </source>
</evidence>
<dbReference type="SUPFAM" id="SSF57701">
    <property type="entry name" value="Zn2/Cys6 DNA-binding domain"/>
    <property type="match status" value="1"/>
</dbReference>
<dbReference type="GO" id="GO:0000981">
    <property type="term" value="F:DNA-binding transcription factor activity, RNA polymerase II-specific"/>
    <property type="evidence" value="ECO:0007669"/>
    <property type="project" value="InterPro"/>
</dbReference>
<keyword evidence="2" id="KW-0539">Nucleus</keyword>
<dbReference type="InterPro" id="IPR036864">
    <property type="entry name" value="Zn2-C6_fun-type_DNA-bd_sf"/>
</dbReference>
<dbReference type="SMART" id="SM00066">
    <property type="entry name" value="GAL4"/>
    <property type="match status" value="1"/>
</dbReference>
<dbReference type="PANTHER" id="PTHR37534:SF38">
    <property type="entry name" value="ZN(2)-C6 FUNGAL-TYPE DOMAIN-CONTAINING PROTEIN"/>
    <property type="match status" value="1"/>
</dbReference>
<dbReference type="GO" id="GO:0045944">
    <property type="term" value="P:positive regulation of transcription by RNA polymerase II"/>
    <property type="evidence" value="ECO:0007669"/>
    <property type="project" value="TreeGrafter"/>
</dbReference>
<evidence type="ECO:0000256" key="2">
    <source>
        <dbReference type="ARBA" id="ARBA00023242"/>
    </source>
</evidence>
<dbReference type="Gene3D" id="4.10.240.10">
    <property type="entry name" value="Zn(2)-C6 fungal-type DNA-binding domain"/>
    <property type="match status" value="1"/>
</dbReference>
<sequence length="663" mass="73473">MPSQKAQRAVTYTGCWTCKTRKVRCDEHPIACKNCVKRGITCSGYGIRLRWVSDSVTDADSSPVLQGRRRIKLGRDFKVYDAETIEKFLSNIDQHVDHGLPSCHGPFSAFMTTRGEPDQAVTPTTSRGLTSRAAVAAEAHSSGAIGSPQLADPGIHEEGLQRDDSELALNSAIWLPSNLAISPSSSGPADIDVLFDINAIADSSSNEYEIEASLVAGHDAVGIGEENAPSLETSPVSYRGNNIIVRQLDDVLSGSRQQDYLIKHYYIHVAAVLLPLNHSDNPFRSLYLSTAMEGLFRHNSHTTTSREIACTALYQSLLASAAYHRWQCNKQDSIYHELGAKYRTNSIQLLQLALTQTPPTANYQALMLAVLSLVTIGVLSGECDDFRMHIQAATQLRSLRSPWRLLSRSSRRLNELGAFLALLSETTSSEPSLSPWGNKDDRAIYDCSTLHSSECYAFTYGITPTITLAINEVCRLSKNLTRFQLESKSLPDEFLEACEDLGSILEAWRLEAEDTTAIFTGDGISSSVFSHYARGWHGAALIYYYTRIQGIKRADLTRVVDGVGEHVNNAEDLKSVMDNTRQVISMAPITWPAFIASCNAIRGRRGVWERWWKRVLRYKLGNVSKQWGLVQQIWAILDGAENQGIWLSWTDAYNMAGLDVLLV</sequence>
<proteinExistence type="predicted"/>
<dbReference type="GO" id="GO:0005634">
    <property type="term" value="C:nucleus"/>
    <property type="evidence" value="ECO:0007669"/>
    <property type="project" value="UniProtKB-SubCell"/>
</dbReference>